<evidence type="ECO:0000313" key="5">
    <source>
        <dbReference type="Proteomes" id="UP000823896"/>
    </source>
</evidence>
<dbReference type="Pfam" id="PF08797">
    <property type="entry name" value="HIRAN"/>
    <property type="match status" value="1"/>
</dbReference>
<name>A0A9D2SV80_9FIRM</name>
<reference evidence="4" key="2">
    <citation type="submission" date="2021-04" db="EMBL/GenBank/DDBJ databases">
        <authorList>
            <person name="Gilroy R."/>
        </authorList>
    </citation>
    <scope>NUCLEOTIDE SEQUENCE</scope>
    <source>
        <strain evidence="4">CHK187-11901</strain>
    </source>
</reference>
<dbReference type="Gene3D" id="3.30.70.2330">
    <property type="match status" value="1"/>
</dbReference>
<evidence type="ECO:0000256" key="2">
    <source>
        <dbReference type="ARBA" id="ARBA00022801"/>
    </source>
</evidence>
<comment type="caution">
    <text evidence="4">The sequence shown here is derived from an EMBL/GenBank/DDBJ whole genome shotgun (WGS) entry which is preliminary data.</text>
</comment>
<feature type="domain" description="HIRAN" evidence="3">
    <location>
        <begin position="6"/>
        <end position="57"/>
    </location>
</feature>
<dbReference type="GO" id="GO:0008270">
    <property type="term" value="F:zinc ion binding"/>
    <property type="evidence" value="ECO:0007669"/>
    <property type="project" value="InterPro"/>
</dbReference>
<sequence>MRSIVITGIDHYYGATFFYVGQRLKIRKDPDNRFDSEAIEVLGADGNRCGYVANSVSTVGRGAWSAGRIYDTFDQEQEVIVRFIIRNIVIADLIDDAHARS</sequence>
<gene>
    <name evidence="4" type="ORF">H9702_04720</name>
</gene>
<evidence type="ECO:0000313" key="4">
    <source>
        <dbReference type="EMBL" id="HJC36417.1"/>
    </source>
</evidence>
<protein>
    <submittedName>
        <fullName evidence="4">HIRAN domain-containing protein</fullName>
    </submittedName>
</protein>
<dbReference type="Proteomes" id="UP000823896">
    <property type="component" value="Unassembled WGS sequence"/>
</dbReference>
<dbReference type="GO" id="GO:0003676">
    <property type="term" value="F:nucleic acid binding"/>
    <property type="evidence" value="ECO:0007669"/>
    <property type="project" value="InterPro"/>
</dbReference>
<accession>A0A9D2SV80</accession>
<evidence type="ECO:0000259" key="3">
    <source>
        <dbReference type="Pfam" id="PF08797"/>
    </source>
</evidence>
<proteinExistence type="predicted"/>
<dbReference type="GO" id="GO:0016818">
    <property type="term" value="F:hydrolase activity, acting on acid anhydrides, in phosphorus-containing anhydrides"/>
    <property type="evidence" value="ECO:0007669"/>
    <property type="project" value="InterPro"/>
</dbReference>
<evidence type="ECO:0000256" key="1">
    <source>
        <dbReference type="ARBA" id="ARBA00022723"/>
    </source>
</evidence>
<keyword evidence="1" id="KW-0479">Metal-binding</keyword>
<organism evidence="4 5">
    <name type="scientific">Candidatus Merdibacter merdavium</name>
    <dbReference type="NCBI Taxonomy" id="2838692"/>
    <lineage>
        <taxon>Bacteria</taxon>
        <taxon>Bacillati</taxon>
        <taxon>Bacillota</taxon>
        <taxon>Erysipelotrichia</taxon>
        <taxon>Erysipelotrichales</taxon>
        <taxon>Erysipelotrichaceae</taxon>
        <taxon>Merdibacter</taxon>
    </lineage>
</organism>
<dbReference type="AlphaFoldDB" id="A0A9D2SV80"/>
<dbReference type="EMBL" id="DWWM01000028">
    <property type="protein sequence ID" value="HJC36417.1"/>
    <property type="molecule type" value="Genomic_DNA"/>
</dbReference>
<dbReference type="InterPro" id="IPR014905">
    <property type="entry name" value="HIRAN"/>
</dbReference>
<reference evidence="4" key="1">
    <citation type="journal article" date="2021" name="PeerJ">
        <title>Extensive microbial diversity within the chicken gut microbiome revealed by metagenomics and culture.</title>
        <authorList>
            <person name="Gilroy R."/>
            <person name="Ravi A."/>
            <person name="Getino M."/>
            <person name="Pursley I."/>
            <person name="Horton D.L."/>
            <person name="Alikhan N.F."/>
            <person name="Baker D."/>
            <person name="Gharbi K."/>
            <person name="Hall N."/>
            <person name="Watson M."/>
            <person name="Adriaenssens E.M."/>
            <person name="Foster-Nyarko E."/>
            <person name="Jarju S."/>
            <person name="Secka A."/>
            <person name="Antonio M."/>
            <person name="Oren A."/>
            <person name="Chaudhuri R.R."/>
            <person name="La Ragione R."/>
            <person name="Hildebrand F."/>
            <person name="Pallen M.J."/>
        </authorList>
    </citation>
    <scope>NUCLEOTIDE SEQUENCE</scope>
    <source>
        <strain evidence="4">CHK187-11901</strain>
    </source>
</reference>
<keyword evidence="2" id="KW-0378">Hydrolase</keyword>